<proteinExistence type="predicted"/>
<organism evidence="2 3">
    <name type="scientific">Puccinia triticina</name>
    <dbReference type="NCBI Taxonomy" id="208348"/>
    <lineage>
        <taxon>Eukaryota</taxon>
        <taxon>Fungi</taxon>
        <taxon>Dikarya</taxon>
        <taxon>Basidiomycota</taxon>
        <taxon>Pucciniomycotina</taxon>
        <taxon>Pucciniomycetes</taxon>
        <taxon>Pucciniales</taxon>
        <taxon>Pucciniaceae</taxon>
        <taxon>Puccinia</taxon>
    </lineage>
</organism>
<feature type="compositionally biased region" description="Pro residues" evidence="1">
    <location>
        <begin position="191"/>
        <end position="201"/>
    </location>
</feature>
<name>A0ABY7D255_9BASI</name>
<dbReference type="GeneID" id="77803783"/>
<dbReference type="Proteomes" id="UP001164743">
    <property type="component" value="Chromosome 14A"/>
</dbReference>
<gene>
    <name evidence="2" type="ORF">PtA15_14A198</name>
</gene>
<evidence type="ECO:0000256" key="1">
    <source>
        <dbReference type="SAM" id="MobiDB-lite"/>
    </source>
</evidence>
<dbReference type="RefSeq" id="XP_053026870.1">
    <property type="nucleotide sequence ID" value="XM_053162888.1"/>
</dbReference>
<feature type="compositionally biased region" description="Low complexity" evidence="1">
    <location>
        <begin position="181"/>
        <end position="190"/>
    </location>
</feature>
<evidence type="ECO:0000313" key="3">
    <source>
        <dbReference type="Proteomes" id="UP001164743"/>
    </source>
</evidence>
<feature type="region of interest" description="Disordered" evidence="1">
    <location>
        <begin position="181"/>
        <end position="201"/>
    </location>
</feature>
<evidence type="ECO:0008006" key="4">
    <source>
        <dbReference type="Google" id="ProtNLM"/>
    </source>
</evidence>
<protein>
    <recommendedName>
        <fullName evidence="4">Rab-GAP TBC domain-containing protein</fullName>
    </recommendedName>
</protein>
<sequence>MSFYYSHWSFLKKWLFEDMLVCWDGLVEFAPGMMSQPASNGLFASRFLDEILIRQTASQNGLLIHQLLQLDDSTIIPLTAKQLQALGRIDHHQNIQPSPETLDSQQHQQPEPAPPPSTKRGPRTSLAEPTNNLIRVPSSSSSSAADFSLLHHHHHHHQQDISIPALPEPSNHTHALAILPFSSPASASGPGPAPPAFPVHPPVEPAPPAVLLHHPSSSTPHPLASPLLFPLPSSSSAAAPPPPTINQAIHSIQLLLNYLPSTTTITNHETKLTFSLINDLDTYRLYLLKKINPPAEPPAQRQPDPPSS</sequence>
<keyword evidence="3" id="KW-1185">Reference proteome</keyword>
<feature type="region of interest" description="Disordered" evidence="1">
    <location>
        <begin position="94"/>
        <end position="140"/>
    </location>
</feature>
<accession>A0ABY7D255</accession>
<evidence type="ECO:0000313" key="2">
    <source>
        <dbReference type="EMBL" id="WAQ91315.1"/>
    </source>
</evidence>
<dbReference type="EMBL" id="CP110434">
    <property type="protein sequence ID" value="WAQ91315.1"/>
    <property type="molecule type" value="Genomic_DNA"/>
</dbReference>
<feature type="compositionally biased region" description="Polar residues" evidence="1">
    <location>
        <begin position="94"/>
        <end position="104"/>
    </location>
</feature>
<reference evidence="2" key="1">
    <citation type="submission" date="2022-10" db="EMBL/GenBank/DDBJ databases">
        <title>Puccinia triticina Genome sequencing and assembly.</title>
        <authorList>
            <person name="Li C."/>
        </authorList>
    </citation>
    <scope>NUCLEOTIDE SEQUENCE</scope>
    <source>
        <strain evidence="2">Pt15</strain>
    </source>
</reference>